<evidence type="ECO:0000313" key="3">
    <source>
        <dbReference type="Proteomes" id="UP000288086"/>
    </source>
</evidence>
<proteinExistence type="predicted"/>
<evidence type="ECO:0000313" key="2">
    <source>
        <dbReference type="EMBL" id="RWX48853.1"/>
    </source>
</evidence>
<dbReference type="EMBL" id="MTKP01000104">
    <property type="protein sequence ID" value="RWX48853.1"/>
    <property type="molecule type" value="Genomic_DNA"/>
</dbReference>
<keyword evidence="1" id="KW-1133">Transmembrane helix</keyword>
<dbReference type="Proteomes" id="UP000288086">
    <property type="component" value="Unassembled WGS sequence"/>
</dbReference>
<keyword evidence="1" id="KW-0472">Membrane</keyword>
<accession>A0A3S4TEN1</accession>
<organism evidence="2 3">
    <name type="scientific">Candidatus Electrothrix communis</name>
    <dbReference type="NCBI Taxonomy" id="1859133"/>
    <lineage>
        <taxon>Bacteria</taxon>
        <taxon>Pseudomonadati</taxon>
        <taxon>Thermodesulfobacteriota</taxon>
        <taxon>Desulfobulbia</taxon>
        <taxon>Desulfobulbales</taxon>
        <taxon>Desulfobulbaceae</taxon>
        <taxon>Candidatus Electrothrix</taxon>
    </lineage>
</organism>
<sequence length="273" mass="29846">PFWSNFDYARNQAPGATGDLVNNKVWNQLNANEDIRIVQHGEPGAINHFTALQIANSMFTGPNTIPANSVFGKVIFQSCFSDTPVVGGNSLVSDMQTQLTANNYPGVTVTGKNGVAFNFKGMADETGKIEQTPYVWTNGNAFTIWNNFYGGAVGNQATMGNSKGLKAYFDAMYEYRNDTTPAPANNNIFIAPFNFNTPWGLLGITQPAWNLLPVNNRGTQIADAMEPYWENVREFMKDKDALEGLSTLTKVLIGLGVITIVGGLSLLGYMKYK</sequence>
<protein>
    <submittedName>
        <fullName evidence="2">Uncharacterized protein</fullName>
    </submittedName>
</protein>
<name>A0A3S4TEN1_9BACT</name>
<feature type="non-terminal residue" evidence="2">
    <location>
        <position position="1"/>
    </location>
</feature>
<keyword evidence="3" id="KW-1185">Reference proteome</keyword>
<keyword evidence="1" id="KW-0812">Transmembrane</keyword>
<reference evidence="2 3" key="1">
    <citation type="submission" date="2017-01" db="EMBL/GenBank/DDBJ databases">
        <title>The cable genome- insights into the physiology and evolution of filamentous bacteria capable of sulfide oxidation via long distance electron transfer.</title>
        <authorList>
            <person name="Schreiber L."/>
            <person name="Bjerg J.T."/>
            <person name="Boggild A."/>
            <person name="Van De Vossenberg J."/>
            <person name="Meysman F."/>
            <person name="Nielsen L.P."/>
            <person name="Schramm A."/>
            <person name="Kjeldsen K.U."/>
        </authorList>
    </citation>
    <scope>NUCLEOTIDE SEQUENCE [LARGE SCALE GENOMIC DNA]</scope>
    <source>
        <strain evidence="2">A1</strain>
    </source>
</reference>
<comment type="caution">
    <text evidence="2">The sequence shown here is derived from an EMBL/GenBank/DDBJ whole genome shotgun (WGS) entry which is preliminary data.</text>
</comment>
<gene>
    <name evidence="2" type="ORF">VT98_11041</name>
</gene>
<dbReference type="AlphaFoldDB" id="A0A3S4TEN1"/>
<evidence type="ECO:0000256" key="1">
    <source>
        <dbReference type="SAM" id="Phobius"/>
    </source>
</evidence>
<feature type="transmembrane region" description="Helical" evidence="1">
    <location>
        <begin position="251"/>
        <end position="270"/>
    </location>
</feature>